<keyword evidence="1" id="KW-0472">Membrane</keyword>
<keyword evidence="1" id="KW-0812">Transmembrane</keyword>
<feature type="transmembrane region" description="Helical" evidence="1">
    <location>
        <begin position="6"/>
        <end position="24"/>
    </location>
</feature>
<dbReference type="EMBL" id="MT143549">
    <property type="protein sequence ID" value="QJA98061.1"/>
    <property type="molecule type" value="Genomic_DNA"/>
</dbReference>
<organism evidence="2">
    <name type="scientific">viral metagenome</name>
    <dbReference type="NCBI Taxonomy" id="1070528"/>
    <lineage>
        <taxon>unclassified sequences</taxon>
        <taxon>metagenomes</taxon>
        <taxon>organismal metagenomes</taxon>
    </lineage>
</organism>
<evidence type="ECO:0000256" key="1">
    <source>
        <dbReference type="SAM" id="Phobius"/>
    </source>
</evidence>
<evidence type="ECO:0000313" key="2">
    <source>
        <dbReference type="EMBL" id="QJA98061.1"/>
    </source>
</evidence>
<dbReference type="AlphaFoldDB" id="A0A6M3LYR3"/>
<protein>
    <submittedName>
        <fullName evidence="2">Uncharacterized protein</fullName>
    </submittedName>
</protein>
<gene>
    <name evidence="2" type="ORF">MM415B05737_0007</name>
</gene>
<reference evidence="2" key="1">
    <citation type="submission" date="2020-03" db="EMBL/GenBank/DDBJ databases">
        <title>The deep terrestrial virosphere.</title>
        <authorList>
            <person name="Holmfeldt K."/>
            <person name="Nilsson E."/>
            <person name="Simone D."/>
            <person name="Lopez-Fernandez M."/>
            <person name="Wu X."/>
            <person name="de Brujin I."/>
            <person name="Lundin D."/>
            <person name="Andersson A."/>
            <person name="Bertilsson S."/>
            <person name="Dopson M."/>
        </authorList>
    </citation>
    <scope>NUCLEOTIDE SEQUENCE</scope>
    <source>
        <strain evidence="2">MM415B05737</strain>
    </source>
</reference>
<keyword evidence="1" id="KW-1133">Transmembrane helix</keyword>
<sequence>MLKEDKFWLIIAMTFLIAVFVVFAKAKPDIDRLEKIIAKLQQRIEHVEKFSMFQDKNTNLEGGEKDQ</sequence>
<accession>A0A6M3LYR3</accession>
<proteinExistence type="predicted"/>
<name>A0A6M3LYR3_9ZZZZ</name>